<dbReference type="PANTHER" id="PTHR44099">
    <property type="entry name" value="RABCONNECTIN-3B, ISOFORM A"/>
    <property type="match status" value="1"/>
</dbReference>
<dbReference type="SMART" id="SM00320">
    <property type="entry name" value="WD40"/>
    <property type="match status" value="2"/>
</dbReference>
<dbReference type="InterPro" id="IPR001680">
    <property type="entry name" value="WD40_rpt"/>
</dbReference>
<evidence type="ECO:0000313" key="3">
    <source>
        <dbReference type="EMBL" id="RUP48401.1"/>
    </source>
</evidence>
<keyword evidence="4" id="KW-1185">Reference proteome</keyword>
<dbReference type="Proteomes" id="UP000268093">
    <property type="component" value="Unassembled WGS sequence"/>
</dbReference>
<dbReference type="PROSITE" id="PS50294">
    <property type="entry name" value="WD_REPEATS_REGION"/>
    <property type="match status" value="1"/>
</dbReference>
<dbReference type="PROSITE" id="PS50082">
    <property type="entry name" value="WD_REPEATS_2"/>
    <property type="match status" value="1"/>
</dbReference>
<dbReference type="PANTHER" id="PTHR44099:SF4">
    <property type="entry name" value="RABCONNECTIN-3B, ISOFORM A"/>
    <property type="match status" value="1"/>
</dbReference>
<dbReference type="InterPro" id="IPR015943">
    <property type="entry name" value="WD40/YVTN_repeat-like_dom_sf"/>
</dbReference>
<accession>A0A433DC29</accession>
<gene>
    <name evidence="3" type="ORF">BC936DRAFT_144619</name>
</gene>
<dbReference type="OrthoDB" id="338622at2759"/>
<evidence type="ECO:0000256" key="2">
    <source>
        <dbReference type="SAM" id="MobiDB-lite"/>
    </source>
</evidence>
<dbReference type="Gene3D" id="2.130.10.10">
    <property type="entry name" value="YVTN repeat-like/Quinoprotein amine dehydrogenase"/>
    <property type="match status" value="1"/>
</dbReference>
<evidence type="ECO:0000313" key="4">
    <source>
        <dbReference type="Proteomes" id="UP000268093"/>
    </source>
</evidence>
<dbReference type="InterPro" id="IPR049916">
    <property type="entry name" value="WDR72-like"/>
</dbReference>
<keyword evidence="1" id="KW-0853">WD repeat</keyword>
<sequence length="433" mass="47190">MAFRLGFCPSLLSDPIVPVNTTHEIGTQLMTRSTFILGIMGSDHSEVLSPAGRLPKNLHLVDLANRKLIRITKALCLSRCCSMTIPRRRLGLRLWSYWQEDLPHGSLISFYYNFACAFRYSLYLSLTILHLPTHLKTSELLRTLFAYATSEPAEFPVSGSSSGLLSSSNTNSGGTTSAQVTRQARNSIFQIATANTPLFVSTMTFDLMNAKKPADRTAILRVISLVVRKKPALLYSSVPRVAEAVVRTLDPNVPNMREVALQTATAMLHDLVKTYPSIDFHGPSQKLAVGTLEGAVIVYDLRTATRWVVLEGHTGPVTALSFSPDGRAVVSCSVQDSTVRMWRPNPGIFGILASSLSAGVPPGAAASGTDKGGRGALSASQKAYRTYPFGIDGGGERQSELPVTIILRDVKFEWPGDKSVRLRVKDMVMTFNV</sequence>
<comment type="caution">
    <text evidence="3">The sequence shown here is derived from an EMBL/GenBank/DDBJ whole genome shotgun (WGS) entry which is preliminary data.</text>
</comment>
<reference evidence="3 4" key="1">
    <citation type="journal article" date="2018" name="New Phytol.">
        <title>Phylogenomics of Endogonaceae and evolution of mycorrhizas within Mucoromycota.</title>
        <authorList>
            <person name="Chang Y."/>
            <person name="Desiro A."/>
            <person name="Na H."/>
            <person name="Sandor L."/>
            <person name="Lipzen A."/>
            <person name="Clum A."/>
            <person name="Barry K."/>
            <person name="Grigoriev I.V."/>
            <person name="Martin F.M."/>
            <person name="Stajich J.E."/>
            <person name="Smith M.E."/>
            <person name="Bonito G."/>
            <person name="Spatafora J.W."/>
        </authorList>
    </citation>
    <scope>NUCLEOTIDE SEQUENCE [LARGE SCALE GENOMIC DNA]</scope>
    <source>
        <strain evidence="3 4">GMNB39</strain>
    </source>
</reference>
<dbReference type="Pfam" id="PF00400">
    <property type="entry name" value="WD40"/>
    <property type="match status" value="1"/>
</dbReference>
<dbReference type="InterPro" id="IPR036322">
    <property type="entry name" value="WD40_repeat_dom_sf"/>
</dbReference>
<evidence type="ECO:0000256" key="1">
    <source>
        <dbReference type="PROSITE-ProRule" id="PRU00221"/>
    </source>
</evidence>
<organism evidence="3 4">
    <name type="scientific">Jimgerdemannia flammicorona</name>
    <dbReference type="NCBI Taxonomy" id="994334"/>
    <lineage>
        <taxon>Eukaryota</taxon>
        <taxon>Fungi</taxon>
        <taxon>Fungi incertae sedis</taxon>
        <taxon>Mucoromycota</taxon>
        <taxon>Mucoromycotina</taxon>
        <taxon>Endogonomycetes</taxon>
        <taxon>Endogonales</taxon>
        <taxon>Endogonaceae</taxon>
        <taxon>Jimgerdemannia</taxon>
    </lineage>
</organism>
<feature type="repeat" description="WD" evidence="1">
    <location>
        <begin position="310"/>
        <end position="342"/>
    </location>
</feature>
<proteinExistence type="predicted"/>
<dbReference type="GO" id="GO:0005737">
    <property type="term" value="C:cytoplasm"/>
    <property type="evidence" value="ECO:0007669"/>
    <property type="project" value="TreeGrafter"/>
</dbReference>
<name>A0A433DC29_9FUNG</name>
<dbReference type="EMBL" id="RBNI01003386">
    <property type="protein sequence ID" value="RUP48401.1"/>
    <property type="molecule type" value="Genomic_DNA"/>
</dbReference>
<dbReference type="AlphaFoldDB" id="A0A433DC29"/>
<feature type="region of interest" description="Disordered" evidence="2">
    <location>
        <begin position="155"/>
        <end position="179"/>
    </location>
</feature>
<protein>
    <submittedName>
        <fullName evidence="3">Uncharacterized protein</fullName>
    </submittedName>
</protein>
<dbReference type="SUPFAM" id="SSF50978">
    <property type="entry name" value="WD40 repeat-like"/>
    <property type="match status" value="1"/>
</dbReference>
<feature type="compositionally biased region" description="Low complexity" evidence="2">
    <location>
        <begin position="158"/>
        <end position="177"/>
    </location>
</feature>